<dbReference type="AlphaFoldDB" id="A0A6M0K331"/>
<organism evidence="8 9">
    <name type="scientific">Thiorhodococcus minor</name>
    <dbReference type="NCBI Taxonomy" id="57489"/>
    <lineage>
        <taxon>Bacteria</taxon>
        <taxon>Pseudomonadati</taxon>
        <taxon>Pseudomonadota</taxon>
        <taxon>Gammaproteobacteria</taxon>
        <taxon>Chromatiales</taxon>
        <taxon>Chromatiaceae</taxon>
        <taxon>Thiorhodococcus</taxon>
    </lineage>
</organism>
<dbReference type="Pfam" id="PF00015">
    <property type="entry name" value="MCPsignal"/>
    <property type="match status" value="1"/>
</dbReference>
<dbReference type="RefSeq" id="WP_164454719.1">
    <property type="nucleotide sequence ID" value="NZ_JAAIJQ010000077.1"/>
</dbReference>
<dbReference type="Gene3D" id="1.10.287.950">
    <property type="entry name" value="Methyl-accepting chemotaxis protein"/>
    <property type="match status" value="1"/>
</dbReference>
<dbReference type="PROSITE" id="PS50111">
    <property type="entry name" value="CHEMOTAXIS_TRANSDUC_2"/>
    <property type="match status" value="1"/>
</dbReference>
<dbReference type="SMART" id="SM00283">
    <property type="entry name" value="MA"/>
    <property type="match status" value="1"/>
</dbReference>
<dbReference type="Gene3D" id="6.10.340.10">
    <property type="match status" value="1"/>
</dbReference>
<comment type="similarity">
    <text evidence="3">Belongs to the methyl-accepting chemotaxis (MCP) protein family.</text>
</comment>
<evidence type="ECO:0000313" key="8">
    <source>
        <dbReference type="EMBL" id="NEV64188.1"/>
    </source>
</evidence>
<feature type="transmembrane region" description="Helical" evidence="5">
    <location>
        <begin position="177"/>
        <end position="201"/>
    </location>
</feature>
<evidence type="ECO:0000259" key="6">
    <source>
        <dbReference type="PROSITE" id="PS50111"/>
    </source>
</evidence>
<feature type="transmembrane region" description="Helical" evidence="5">
    <location>
        <begin position="12"/>
        <end position="36"/>
    </location>
</feature>
<evidence type="ECO:0000256" key="1">
    <source>
        <dbReference type="ARBA" id="ARBA00004370"/>
    </source>
</evidence>
<dbReference type="Proteomes" id="UP000483379">
    <property type="component" value="Unassembled WGS sequence"/>
</dbReference>
<dbReference type="GO" id="GO:0006935">
    <property type="term" value="P:chemotaxis"/>
    <property type="evidence" value="ECO:0007669"/>
    <property type="project" value="UniProtKB-ARBA"/>
</dbReference>
<dbReference type="InterPro" id="IPR004089">
    <property type="entry name" value="MCPsignal_dom"/>
</dbReference>
<keyword evidence="5" id="KW-0812">Transmembrane</keyword>
<dbReference type="InterPro" id="IPR003660">
    <property type="entry name" value="HAMP_dom"/>
</dbReference>
<dbReference type="PANTHER" id="PTHR32089:SF112">
    <property type="entry name" value="LYSOZYME-LIKE PROTEIN-RELATED"/>
    <property type="match status" value="1"/>
</dbReference>
<evidence type="ECO:0000256" key="3">
    <source>
        <dbReference type="ARBA" id="ARBA00029447"/>
    </source>
</evidence>
<evidence type="ECO:0000256" key="4">
    <source>
        <dbReference type="PROSITE-ProRule" id="PRU00284"/>
    </source>
</evidence>
<dbReference type="PANTHER" id="PTHR32089">
    <property type="entry name" value="METHYL-ACCEPTING CHEMOTAXIS PROTEIN MCPB"/>
    <property type="match status" value="1"/>
</dbReference>
<keyword evidence="9" id="KW-1185">Reference proteome</keyword>
<evidence type="ECO:0000256" key="5">
    <source>
        <dbReference type="SAM" id="Phobius"/>
    </source>
</evidence>
<accession>A0A6M0K331</accession>
<gene>
    <name evidence="8" type="ORF">G3446_20250</name>
</gene>
<name>A0A6M0K331_9GAMM</name>
<dbReference type="GO" id="GO:0007165">
    <property type="term" value="P:signal transduction"/>
    <property type="evidence" value="ECO:0007669"/>
    <property type="project" value="UniProtKB-KW"/>
</dbReference>
<comment type="subcellular location">
    <subcellularLocation>
        <location evidence="1">Membrane</location>
    </subcellularLocation>
</comment>
<keyword evidence="2 4" id="KW-0807">Transducer</keyword>
<dbReference type="GO" id="GO:0016020">
    <property type="term" value="C:membrane"/>
    <property type="evidence" value="ECO:0007669"/>
    <property type="project" value="UniProtKB-SubCell"/>
</dbReference>
<proteinExistence type="inferred from homology"/>
<evidence type="ECO:0000256" key="2">
    <source>
        <dbReference type="ARBA" id="ARBA00023224"/>
    </source>
</evidence>
<comment type="caution">
    <text evidence="8">The sequence shown here is derived from an EMBL/GenBank/DDBJ whole genome shotgun (WGS) entry which is preliminary data.</text>
</comment>
<keyword evidence="5" id="KW-1133">Transmembrane helix</keyword>
<protein>
    <submittedName>
        <fullName evidence="8">Methyl-accepting chemotaxis protein</fullName>
    </submittedName>
</protein>
<keyword evidence="5" id="KW-0472">Membrane</keyword>
<evidence type="ECO:0000259" key="7">
    <source>
        <dbReference type="PROSITE" id="PS50885"/>
    </source>
</evidence>
<dbReference type="EMBL" id="JAAIJQ010000077">
    <property type="protein sequence ID" value="NEV64188.1"/>
    <property type="molecule type" value="Genomic_DNA"/>
</dbReference>
<dbReference type="PROSITE" id="PS50885">
    <property type="entry name" value="HAMP"/>
    <property type="match status" value="1"/>
</dbReference>
<feature type="domain" description="HAMP" evidence="7">
    <location>
        <begin position="207"/>
        <end position="260"/>
    </location>
</feature>
<dbReference type="SUPFAM" id="SSF58104">
    <property type="entry name" value="Methyl-accepting chemotaxis protein (MCP) signaling domain"/>
    <property type="match status" value="1"/>
</dbReference>
<feature type="domain" description="Methyl-accepting transducer" evidence="6">
    <location>
        <begin position="317"/>
        <end position="553"/>
    </location>
</feature>
<reference evidence="8 9" key="1">
    <citation type="submission" date="2020-02" db="EMBL/GenBank/DDBJ databases">
        <title>Genome sequences of Thiorhodococcus mannitoliphagus and Thiorhodococcus minor, purple sulfur photosynthetic bacteria in the gammaproteobacterial family, Chromatiaceae.</title>
        <authorList>
            <person name="Aviles F.A."/>
            <person name="Meyer T.E."/>
            <person name="Kyndt J.A."/>
        </authorList>
    </citation>
    <scope>NUCLEOTIDE SEQUENCE [LARGE SCALE GENOMIC DNA]</scope>
    <source>
        <strain evidence="8 9">DSM 11518</strain>
    </source>
</reference>
<sequence length="605" mass="64663">MKLTDLTISAKLTIATTALVLMVFALVSGAILWGLYGLSEERDQVAQSLSAGSEGEVASLLQQKTIHSIETAGALLADIAGRVEDPGADARLASLVALTEQDPEIAAVDIQDNDGASLLGESDAIEGSFREFPIERDGQQIGKVVVGLTQGFEPAAVAYLEARLSEALASGGDQREITMALVIALLILSALLIGAVIYLSIGQLSKRFILSPAERIRDALHGMEKRRDFSARLAPGADDELGRTVLAFNQGIDFLERQNDQLNESIIEMLQVGADISMKRDLTIRVPVKEDITGPLRDALNQITSESARVLVKVREIAEHVRTAATQVQAQGTRVVEVAATEREVIEQAANDLAEAVDAINGIAELARFCNESAEHASESTDQALASVKDAVEGMSKIRSTIQETGKRIKRLGERSQEISGIVDIINSFSERTHVLAINAAMQAATAGEAGRGFAVVAQEVQRLADSSRSATSQIETLIANIQVETQDSIQTVNEATEAVGTESRTIESAGELMLATQQTTANLAEAVRQIDGRAQAQVEANRALMERVDSMRASTVETTDQLDHQTDETNKLVDDSKSLLEAIALFRLPAPAPAPSKTQALSEA</sequence>
<evidence type="ECO:0000313" key="9">
    <source>
        <dbReference type="Proteomes" id="UP000483379"/>
    </source>
</evidence>